<dbReference type="AlphaFoldDB" id="A0AAI9TIT3"/>
<name>A0AAI9TIT3_PENTH</name>
<feature type="region of interest" description="Disordered" evidence="1">
    <location>
        <begin position="1"/>
        <end position="67"/>
    </location>
</feature>
<sequence>MATTLDQSQRDSLGGEPVLESVSITPPQSANGKKEAPEGVPSELSDLELDHQSAPAPDTTKIKQEEVEEKVEEIEEIEPDHYYGGGKVPVFKPVSTMRIPRLLDDPVLEISPVASDWGVKPTSFRARLTVVLF</sequence>
<evidence type="ECO:0000313" key="2">
    <source>
        <dbReference type="EMBL" id="KAJ9487996.1"/>
    </source>
</evidence>
<dbReference type="EMBL" id="LACB01000134">
    <property type="protein sequence ID" value="KAJ9487996.1"/>
    <property type="molecule type" value="Genomic_DNA"/>
</dbReference>
<keyword evidence="3" id="KW-1185">Reference proteome</keyword>
<gene>
    <name evidence="2" type="ORF">VN97_g5285</name>
</gene>
<reference evidence="2" key="1">
    <citation type="submission" date="2015-06" db="EMBL/GenBank/DDBJ databases">
        <authorList>
            <person name="Nguyen H."/>
        </authorList>
    </citation>
    <scope>NUCLEOTIDE SEQUENCE</scope>
    <source>
        <strain evidence="2">DAOM 180753</strain>
    </source>
</reference>
<feature type="compositionally biased region" description="Polar residues" evidence="1">
    <location>
        <begin position="1"/>
        <end position="11"/>
    </location>
</feature>
<accession>A0AAI9TIT3</accession>
<reference evidence="2" key="2">
    <citation type="journal article" date="2016" name="Fungal Biol.">
        <title>Ochratoxin A production by Penicillium thymicola.</title>
        <authorList>
            <person name="Nguyen H.D.T."/>
            <person name="McMullin D.R."/>
            <person name="Ponomareva E."/>
            <person name="Riley R."/>
            <person name="Pomraning K.R."/>
            <person name="Baker S.E."/>
            <person name="Seifert K.A."/>
        </authorList>
    </citation>
    <scope>NUCLEOTIDE SEQUENCE</scope>
    <source>
        <strain evidence="2">DAOM 180753</strain>
    </source>
</reference>
<protein>
    <submittedName>
        <fullName evidence="2">Uncharacterized protein</fullName>
    </submittedName>
</protein>
<feature type="compositionally biased region" description="Polar residues" evidence="1">
    <location>
        <begin position="22"/>
        <end position="31"/>
    </location>
</feature>
<dbReference type="Proteomes" id="UP001227192">
    <property type="component" value="Unassembled WGS sequence"/>
</dbReference>
<organism evidence="2 3">
    <name type="scientific">Penicillium thymicola</name>
    <dbReference type="NCBI Taxonomy" id="293382"/>
    <lineage>
        <taxon>Eukaryota</taxon>
        <taxon>Fungi</taxon>
        <taxon>Dikarya</taxon>
        <taxon>Ascomycota</taxon>
        <taxon>Pezizomycotina</taxon>
        <taxon>Eurotiomycetes</taxon>
        <taxon>Eurotiomycetidae</taxon>
        <taxon>Eurotiales</taxon>
        <taxon>Aspergillaceae</taxon>
        <taxon>Penicillium</taxon>
    </lineage>
</organism>
<evidence type="ECO:0000256" key="1">
    <source>
        <dbReference type="SAM" id="MobiDB-lite"/>
    </source>
</evidence>
<evidence type="ECO:0000313" key="3">
    <source>
        <dbReference type="Proteomes" id="UP001227192"/>
    </source>
</evidence>
<comment type="caution">
    <text evidence="2">The sequence shown here is derived from an EMBL/GenBank/DDBJ whole genome shotgun (WGS) entry which is preliminary data.</text>
</comment>
<proteinExistence type="predicted"/>